<reference evidence="2 3" key="1">
    <citation type="submission" date="2020-04" db="EMBL/GenBank/DDBJ databases">
        <authorList>
            <person name="Wallbank WR R."/>
            <person name="Pardo Diaz C."/>
            <person name="Kozak K."/>
            <person name="Martin S."/>
            <person name="Jiggins C."/>
            <person name="Moest M."/>
            <person name="Warren A I."/>
            <person name="Byers J.R.P. K."/>
            <person name="Montejo-Kovacevich G."/>
            <person name="Yen C E."/>
        </authorList>
    </citation>
    <scope>NUCLEOTIDE SEQUENCE [LARGE SCALE GENOMIC DNA]</scope>
</reference>
<dbReference type="InterPro" id="IPR027417">
    <property type="entry name" value="P-loop_NTPase"/>
</dbReference>
<evidence type="ECO:0000259" key="1">
    <source>
        <dbReference type="Pfam" id="PF05729"/>
    </source>
</evidence>
<accession>A0A8S0ZRP8</accession>
<evidence type="ECO:0000313" key="3">
    <source>
        <dbReference type="Proteomes" id="UP000494106"/>
    </source>
</evidence>
<proteinExistence type="predicted"/>
<dbReference type="SUPFAM" id="SSF52540">
    <property type="entry name" value="P-loop containing nucleoside triphosphate hydrolases"/>
    <property type="match status" value="1"/>
</dbReference>
<dbReference type="PROSITE" id="PS00019">
    <property type="entry name" value="ACTININ_1"/>
    <property type="match status" value="1"/>
</dbReference>
<organism evidence="2 3">
    <name type="scientific">Arctia plantaginis</name>
    <name type="common">Wood tiger moth</name>
    <name type="synonym">Phalaena plantaginis</name>
    <dbReference type="NCBI Taxonomy" id="874455"/>
    <lineage>
        <taxon>Eukaryota</taxon>
        <taxon>Metazoa</taxon>
        <taxon>Ecdysozoa</taxon>
        <taxon>Arthropoda</taxon>
        <taxon>Hexapoda</taxon>
        <taxon>Insecta</taxon>
        <taxon>Pterygota</taxon>
        <taxon>Neoptera</taxon>
        <taxon>Endopterygota</taxon>
        <taxon>Lepidoptera</taxon>
        <taxon>Glossata</taxon>
        <taxon>Ditrysia</taxon>
        <taxon>Noctuoidea</taxon>
        <taxon>Erebidae</taxon>
        <taxon>Arctiinae</taxon>
        <taxon>Arctia</taxon>
    </lineage>
</organism>
<dbReference type="Pfam" id="PF05729">
    <property type="entry name" value="NACHT"/>
    <property type="match status" value="1"/>
</dbReference>
<dbReference type="EMBL" id="CADEBC010000483">
    <property type="protein sequence ID" value="CAB3234560.1"/>
    <property type="molecule type" value="Genomic_DNA"/>
</dbReference>
<gene>
    <name evidence="2" type="ORF">APLA_LOCUS5634</name>
</gene>
<name>A0A8S0ZRP8_ARCPL</name>
<keyword evidence="3" id="KW-1185">Reference proteome</keyword>
<sequence>MFRKRQGTSAVHGHLYETKLLSLVLFKAQYDNNIREFYLATNIADIGVFDDICFKAKMNEDGPPLVVFIQAKHSKSTIADLNKKSNLLKYFNSYVKIKNKFDPATDDNIFNEDFKETECYFVVYTIAEGNKNVNNIENPLVLNSLIATGPVIAQPLYSENNVQFIAKIITAKRLAESFAKFLYDKYHNQCRALTDFENDIIIYYHVILAKEVVHVCEMANTHQRKCKFRDDFVNTTDPFLTMFRDHFYIEILKKQDVDKITQDTLLSEFLTRPAEDTLRPVIGRIILYDDGKFEFVQKHRSLASREELRQINLPEFTVKLAIKQAALNILQSSDMNFKVPITFGNIDIKVQNINNLTAKISYLLNCAVPTVRSDGKIIKLVTINETATDKILVLNRNLGSAVGNILIYDEGENRGNGYLKFIENNALLNPNAKTVLDKLLSKFKTLKEYRIDVKNLQLPKLTYDYVDEELTRDFLSKLVLYTDQASQSGVETILKELIQSRQITNTQNFRIKSDAIFLKYHDKIQSWWISSSEKVPYLTKTRNIYQETVDGIVNNSLITITSMMYVNKLKFINYTFNESAINSLSSSLDIFTKSELVGELPKLIIVTDSARLTVTKIMKILKKPFIVLDFQYILKILADDYHALILELESANIEDTFILVCDLDNFETSTENYRIHEKLKKIASVLKKKKKIIITNEIIIETVSKYFPSIDKSPCTELHSLVDFCPESRKYILENCQVLFQGQNISLNKIIGQDIEKLKSKDFIKGQVLHKIIFSKSIILGDSLADPNYISIKHLYIDRRLVRNQTTIELQTLHDVTGDVVILTGKPGMGKSTLLTHLSLKTKKRNNKLWIVKINLLDHSAELRDLKNKGAINILEILKFMCIVLLKIKKQNREISLNLTNLTISLNKCDGEVYIDEFSGDRWARFELEIFVHFYNKGHVVFLFDGFDEICPHYKETVIKLVNILKKDAQNKKVDWSKWLPWPQVWITSRAYNELQSVLEHHFSAPYELEFFSPDQFTIYLEKFWQTNIIFSEFNKNIIDRIKLFLDNTSTKRIVNNFTLSRSLGKIHGSFIYYLIVNFPEIDGAKRWLNLYRTVNFLRQYVPKKTDTACDSPEVECPLLICLAATYFVTYLIHPDENDNGTNSFNIKASTVYEQLIEAVIMKHYVDKKKMNLDITYNIIDYESKLQMHKEVHKTIAAYVVFRNDIRNIFDKKQLSNIDLFINTIKKGEEVTGLTCSVSNKVPQFIQITFAQYLAAEFLFDLLKRGNMKIKQRELLTSILYNQIDTFYLWLNHKLETNKHILFQIFNF</sequence>
<comment type="caution">
    <text evidence="2">The sequence shown here is derived from an EMBL/GenBank/DDBJ whole genome shotgun (WGS) entry which is preliminary data.</text>
</comment>
<dbReference type="Proteomes" id="UP000494106">
    <property type="component" value="Unassembled WGS sequence"/>
</dbReference>
<dbReference type="InterPro" id="IPR007111">
    <property type="entry name" value="NACHT_NTPase"/>
</dbReference>
<protein>
    <recommendedName>
        <fullName evidence="1">NACHT domain-containing protein</fullName>
    </recommendedName>
</protein>
<dbReference type="OrthoDB" id="6693298at2759"/>
<dbReference type="InterPro" id="IPR001589">
    <property type="entry name" value="Actinin_actin-bd_CS"/>
</dbReference>
<evidence type="ECO:0000313" key="2">
    <source>
        <dbReference type="EMBL" id="CAB3234560.1"/>
    </source>
</evidence>
<feature type="domain" description="NACHT" evidence="1">
    <location>
        <begin position="819"/>
        <end position="1025"/>
    </location>
</feature>
<dbReference type="Gene3D" id="3.40.50.300">
    <property type="entry name" value="P-loop containing nucleotide triphosphate hydrolases"/>
    <property type="match status" value="1"/>
</dbReference>